<proteinExistence type="predicted"/>
<reference evidence="1" key="1">
    <citation type="journal article" date="2021" name="Proc. Natl. Acad. Sci. U.S.A.">
        <title>Three genomes in the algal genus Volvox reveal the fate of a haploid sex-determining region after a transition to homothallism.</title>
        <authorList>
            <person name="Yamamoto K."/>
            <person name="Hamaji T."/>
            <person name="Kawai-Toyooka H."/>
            <person name="Matsuzaki R."/>
            <person name="Takahashi F."/>
            <person name="Nishimura Y."/>
            <person name="Kawachi M."/>
            <person name="Noguchi H."/>
            <person name="Minakuchi Y."/>
            <person name="Umen J.G."/>
            <person name="Toyoda A."/>
            <person name="Nozaki H."/>
        </authorList>
    </citation>
    <scope>NUCLEOTIDE SEQUENCE</scope>
    <source>
        <strain evidence="1">NIES-3786</strain>
    </source>
</reference>
<dbReference type="OrthoDB" id="562406at2759"/>
<protein>
    <submittedName>
        <fullName evidence="1">Uncharacterized protein</fullName>
    </submittedName>
</protein>
<comment type="caution">
    <text evidence="1">The sequence shown here is derived from an EMBL/GenBank/DDBJ whole genome shotgun (WGS) entry which is preliminary data.</text>
</comment>
<name>A0A8J4CMW0_9CHLO</name>
<dbReference type="Proteomes" id="UP000747110">
    <property type="component" value="Unassembled WGS sequence"/>
</dbReference>
<sequence length="108" mass="11450">EGGGGEEGGGGNEGVVIAGDDVEGFVGGIRFVGSRGGRGGRGGSAVEGAANRRRWRESGWLRPQANHVEGSLEMPVPWVMLRNSHRRDVRPCMEYPLPCIPPALHAMC</sequence>
<keyword evidence="2" id="KW-1185">Reference proteome</keyword>
<feature type="non-terminal residue" evidence="1">
    <location>
        <position position="1"/>
    </location>
</feature>
<accession>A0A8J4CMW0</accession>
<evidence type="ECO:0000313" key="1">
    <source>
        <dbReference type="EMBL" id="GIL84102.1"/>
    </source>
</evidence>
<dbReference type="AlphaFoldDB" id="A0A8J4CMW0"/>
<evidence type="ECO:0000313" key="2">
    <source>
        <dbReference type="Proteomes" id="UP000747110"/>
    </source>
</evidence>
<organism evidence="1 2">
    <name type="scientific">Volvox reticuliferus</name>
    <dbReference type="NCBI Taxonomy" id="1737510"/>
    <lineage>
        <taxon>Eukaryota</taxon>
        <taxon>Viridiplantae</taxon>
        <taxon>Chlorophyta</taxon>
        <taxon>core chlorophytes</taxon>
        <taxon>Chlorophyceae</taxon>
        <taxon>CS clade</taxon>
        <taxon>Chlamydomonadales</taxon>
        <taxon>Volvocaceae</taxon>
        <taxon>Volvox</taxon>
    </lineage>
</organism>
<gene>
    <name evidence="1" type="ORF">Vretifemale_12803</name>
</gene>
<dbReference type="EMBL" id="BNCP01000028">
    <property type="protein sequence ID" value="GIL84102.1"/>
    <property type="molecule type" value="Genomic_DNA"/>
</dbReference>